<comment type="caution">
    <text evidence="1">The sequence shown here is derived from an EMBL/GenBank/DDBJ whole genome shotgun (WGS) entry which is preliminary data.</text>
</comment>
<keyword evidence="2" id="KW-1185">Reference proteome</keyword>
<sequence length="83" mass="9531">MPRTEGIPSDEAREIEFLLKKYLAAAGSNVTDTVRQLNEKYGTADTPQAVTRQLKKGTIPFWKVLRMATVLDYEIEWRKKEST</sequence>
<accession>A0ABU3NTE4</accession>
<dbReference type="RefSeq" id="WP_413778651.1">
    <property type="nucleotide sequence ID" value="NZ_JAUOZS010000001.1"/>
</dbReference>
<evidence type="ECO:0000313" key="1">
    <source>
        <dbReference type="EMBL" id="MDT8900091.1"/>
    </source>
</evidence>
<name>A0ABU3NTE4_9FIRM</name>
<evidence type="ECO:0000313" key="2">
    <source>
        <dbReference type="Proteomes" id="UP001254848"/>
    </source>
</evidence>
<gene>
    <name evidence="1" type="ORF">Q4T40_02420</name>
</gene>
<proteinExistence type="predicted"/>
<reference evidence="1 2" key="1">
    <citation type="submission" date="2023-07" db="EMBL/GenBank/DDBJ databases">
        <title>The novel representative of Negativicutes class, Anaeroselena agilis gen. nov. sp. nov.</title>
        <authorList>
            <person name="Prokofeva M.I."/>
            <person name="Elcheninov A.G."/>
            <person name="Klyukina A."/>
            <person name="Kublanov I.V."/>
            <person name="Frolov E.N."/>
            <person name="Podosokorskaya O.A."/>
        </authorList>
    </citation>
    <scope>NUCLEOTIDE SEQUENCE [LARGE SCALE GENOMIC DNA]</scope>
    <source>
        <strain evidence="1 2">4137-cl</strain>
    </source>
</reference>
<protein>
    <submittedName>
        <fullName evidence="1">Uncharacterized protein</fullName>
    </submittedName>
</protein>
<dbReference type="Proteomes" id="UP001254848">
    <property type="component" value="Unassembled WGS sequence"/>
</dbReference>
<dbReference type="EMBL" id="JAUOZS010000001">
    <property type="protein sequence ID" value="MDT8900091.1"/>
    <property type="molecule type" value="Genomic_DNA"/>
</dbReference>
<organism evidence="1 2">
    <name type="scientific">Anaeroselena agilis</name>
    <dbReference type="NCBI Taxonomy" id="3063788"/>
    <lineage>
        <taxon>Bacteria</taxon>
        <taxon>Bacillati</taxon>
        <taxon>Bacillota</taxon>
        <taxon>Negativicutes</taxon>
        <taxon>Acetonemataceae</taxon>
        <taxon>Anaeroselena</taxon>
    </lineage>
</organism>